<reference evidence="3 4" key="1">
    <citation type="submission" date="2023-03" db="EMBL/GenBank/DDBJ databases">
        <title>Fodinicurvata sp. CAU 1616 isolated from sea sendiment.</title>
        <authorList>
            <person name="Kim W."/>
        </authorList>
    </citation>
    <scope>NUCLEOTIDE SEQUENCE [LARGE SCALE GENOMIC DNA]</scope>
    <source>
        <strain evidence="3 4">CAU 1616</strain>
    </source>
</reference>
<dbReference type="PANTHER" id="PTHR43569">
    <property type="entry name" value="AMIDOHYDROLASE"/>
    <property type="match status" value="1"/>
</dbReference>
<comment type="caution">
    <text evidence="3">The sequence shown here is derived from an EMBL/GenBank/DDBJ whole genome shotgun (WGS) entry which is preliminary data.</text>
</comment>
<evidence type="ECO:0000259" key="2">
    <source>
        <dbReference type="Pfam" id="PF04909"/>
    </source>
</evidence>
<dbReference type="Gene3D" id="3.20.20.140">
    <property type="entry name" value="Metal-dependent hydrolases"/>
    <property type="match status" value="1"/>
</dbReference>
<accession>A0ABT5YIS2</accession>
<dbReference type="SUPFAM" id="SSF51556">
    <property type="entry name" value="Metallo-dependent hydrolases"/>
    <property type="match status" value="1"/>
</dbReference>
<dbReference type="RefSeq" id="WP_275819674.1">
    <property type="nucleotide sequence ID" value="NZ_JARHUD010000001.1"/>
</dbReference>
<proteinExistence type="inferred from homology"/>
<dbReference type="Pfam" id="PF04909">
    <property type="entry name" value="Amidohydro_2"/>
    <property type="match status" value="1"/>
</dbReference>
<sequence length="293" mass="33396">MKIIDAHHHIWRQSDLTWLQGPTQPRIFGPYDAIKRDYPIEEFVEDVSGTGVTQSVYVQTNWPPGGEEDEVAWVQATAERAGWPHAIVGFCDMTVADARPMLERLARYPLMRGIRQQYHWHENPLYRFAAHADMCRDDKVKRNIALLADYNWAFDLQVFAGQIDAACELVDACPKVTFILQHAGMLEDLSDEGRASWKAQMKKLAQRENVVSKLSGLGTFIHRNDPVHVERILHDTVALFGADRCLFGSNFPIEKLWTDYGALVEAFRRAASDLSTAQQKAIFHDTAARVYRL</sequence>
<evidence type="ECO:0000313" key="4">
    <source>
        <dbReference type="Proteomes" id="UP001215503"/>
    </source>
</evidence>
<name>A0ABT5YIS2_9PROT</name>
<dbReference type="Proteomes" id="UP001215503">
    <property type="component" value="Unassembled WGS sequence"/>
</dbReference>
<dbReference type="InterPro" id="IPR052350">
    <property type="entry name" value="Metallo-dep_Lactonases"/>
</dbReference>
<dbReference type="PANTHER" id="PTHR43569:SF1">
    <property type="entry name" value="BLL3371 PROTEIN"/>
    <property type="match status" value="1"/>
</dbReference>
<evidence type="ECO:0000313" key="3">
    <source>
        <dbReference type="EMBL" id="MDF2094836.1"/>
    </source>
</evidence>
<keyword evidence="4" id="KW-1185">Reference proteome</keyword>
<dbReference type="EMBL" id="JARHUD010000001">
    <property type="protein sequence ID" value="MDF2094836.1"/>
    <property type="molecule type" value="Genomic_DNA"/>
</dbReference>
<comment type="similarity">
    <text evidence="1">Belongs to the metallo-dependent hydrolases superfamily.</text>
</comment>
<protein>
    <submittedName>
        <fullName evidence="3">Amidohydrolase family protein</fullName>
    </submittedName>
</protein>
<gene>
    <name evidence="3" type="ORF">P2G67_02460</name>
</gene>
<dbReference type="InterPro" id="IPR006680">
    <property type="entry name" value="Amidohydro-rel"/>
</dbReference>
<dbReference type="InterPro" id="IPR032466">
    <property type="entry name" value="Metal_Hydrolase"/>
</dbReference>
<feature type="domain" description="Amidohydrolase-related" evidence="2">
    <location>
        <begin position="4"/>
        <end position="293"/>
    </location>
</feature>
<organism evidence="3 4">
    <name type="scientific">Aquibaculum arenosum</name>
    <dbReference type="NCBI Taxonomy" id="3032591"/>
    <lineage>
        <taxon>Bacteria</taxon>
        <taxon>Pseudomonadati</taxon>
        <taxon>Pseudomonadota</taxon>
        <taxon>Alphaproteobacteria</taxon>
        <taxon>Rhodospirillales</taxon>
        <taxon>Rhodovibrionaceae</taxon>
        <taxon>Aquibaculum</taxon>
    </lineage>
</organism>
<evidence type="ECO:0000256" key="1">
    <source>
        <dbReference type="ARBA" id="ARBA00038310"/>
    </source>
</evidence>